<comment type="subunit">
    <text evidence="10">Monomer.</text>
</comment>
<feature type="binding site" evidence="10">
    <location>
        <position position="611"/>
    </location>
    <ligand>
        <name>ATP</name>
        <dbReference type="ChEBI" id="CHEBI:30616"/>
    </ligand>
</feature>
<feature type="binding site" evidence="10">
    <location>
        <position position="920"/>
    </location>
    <ligand>
        <name>Zn(2+)</name>
        <dbReference type="ChEBI" id="CHEBI:29105"/>
    </ligand>
</feature>
<feature type="binding site" evidence="10">
    <location>
        <position position="900"/>
    </location>
    <ligand>
        <name>Zn(2+)</name>
        <dbReference type="ChEBI" id="CHEBI:29105"/>
    </ligand>
</feature>
<organism evidence="12 13">
    <name type="scientific">Velamenicoccus archaeovorus</name>
    <dbReference type="NCBI Taxonomy" id="1930593"/>
    <lineage>
        <taxon>Bacteria</taxon>
        <taxon>Pseudomonadati</taxon>
        <taxon>Candidatus Omnitrophota</taxon>
        <taxon>Candidatus Velamenicoccus</taxon>
    </lineage>
</organism>
<keyword evidence="2 10" id="KW-0963">Cytoplasm</keyword>
<dbReference type="InterPro" id="IPR033708">
    <property type="entry name" value="Anticodon_Ile_BEm"/>
</dbReference>
<evidence type="ECO:0000256" key="4">
    <source>
        <dbReference type="ARBA" id="ARBA00022741"/>
    </source>
</evidence>
<comment type="subcellular location">
    <subcellularLocation>
        <location evidence="10">Cytoplasm</location>
    </subcellularLocation>
</comment>
<dbReference type="Pfam" id="PF00133">
    <property type="entry name" value="tRNA-synt_1"/>
    <property type="match status" value="1"/>
</dbReference>
<dbReference type="PROSITE" id="PS50404">
    <property type="entry name" value="GST_NTER"/>
    <property type="match status" value="1"/>
</dbReference>
<dbReference type="RefSeq" id="WP_128700032.1">
    <property type="nucleotide sequence ID" value="NZ_CP019384.1"/>
</dbReference>
<comment type="catalytic activity">
    <reaction evidence="9 10">
        <text>tRNA(Ile) + L-isoleucine + ATP = L-isoleucyl-tRNA(Ile) + AMP + diphosphate</text>
        <dbReference type="Rhea" id="RHEA:11060"/>
        <dbReference type="Rhea" id="RHEA-COMP:9666"/>
        <dbReference type="Rhea" id="RHEA-COMP:9695"/>
        <dbReference type="ChEBI" id="CHEBI:30616"/>
        <dbReference type="ChEBI" id="CHEBI:33019"/>
        <dbReference type="ChEBI" id="CHEBI:58045"/>
        <dbReference type="ChEBI" id="CHEBI:78442"/>
        <dbReference type="ChEBI" id="CHEBI:78528"/>
        <dbReference type="ChEBI" id="CHEBI:456215"/>
        <dbReference type="EC" id="6.1.1.5"/>
    </reaction>
</comment>
<dbReference type="NCBIfam" id="TIGR00392">
    <property type="entry name" value="ileS"/>
    <property type="match status" value="1"/>
</dbReference>
<dbReference type="SUPFAM" id="SSF52374">
    <property type="entry name" value="Nucleotidylyl transferase"/>
    <property type="match status" value="1"/>
</dbReference>
<evidence type="ECO:0000256" key="10">
    <source>
        <dbReference type="HAMAP-Rule" id="MF_02002"/>
    </source>
</evidence>
<dbReference type="Pfam" id="PF08264">
    <property type="entry name" value="Anticodon_1"/>
    <property type="match status" value="1"/>
</dbReference>
<name>A0A410P594_VELA1</name>
<protein>
    <recommendedName>
        <fullName evidence="10">Isoleucine--tRNA ligase</fullName>
        <ecNumber evidence="10">6.1.1.5</ecNumber>
    </recommendedName>
    <alternativeName>
        <fullName evidence="10">Isoleucyl-tRNA synthetase</fullName>
        <shortName evidence="10">IleRS</shortName>
    </alternativeName>
</protein>
<keyword evidence="7 10" id="KW-0030">Aminoacyl-tRNA synthetase</keyword>
<evidence type="ECO:0000256" key="5">
    <source>
        <dbReference type="ARBA" id="ARBA00022840"/>
    </source>
</evidence>
<dbReference type="EC" id="6.1.1.5" evidence="10"/>
<dbReference type="InterPro" id="IPR009008">
    <property type="entry name" value="Val/Leu/Ile-tRNA-synth_edit"/>
</dbReference>
<keyword evidence="4 10" id="KW-0547">Nucleotide-binding</keyword>
<dbReference type="EMBL" id="CP019384">
    <property type="protein sequence ID" value="QAT17258.1"/>
    <property type="molecule type" value="Genomic_DNA"/>
</dbReference>
<dbReference type="Proteomes" id="UP000287243">
    <property type="component" value="Chromosome"/>
</dbReference>
<comment type="function">
    <text evidence="8 10">Catalyzes the attachment of isoleucine to tRNA(Ile). As IleRS can inadvertently accommodate and process structurally similar amino acids such as valine, to avoid such errors it has two additional distinct tRNA(Ile)-dependent editing activities. One activity is designated as 'pretransfer' editing and involves the hydrolysis of activated Val-AMP. The other activity is designated 'posttransfer' editing and involves deacylation of mischarged Val-tRNA(Ile).</text>
</comment>
<dbReference type="GO" id="GO:0005524">
    <property type="term" value="F:ATP binding"/>
    <property type="evidence" value="ECO:0007669"/>
    <property type="project" value="UniProtKB-UniRule"/>
</dbReference>
<dbReference type="Gene3D" id="3.90.740.10">
    <property type="entry name" value="Valyl/Leucyl/Isoleucyl-tRNA synthetase, editing domain"/>
    <property type="match status" value="1"/>
</dbReference>
<keyword evidence="10" id="KW-0479">Metal-binding</keyword>
<dbReference type="HAMAP" id="MF_02002">
    <property type="entry name" value="Ile_tRNA_synth_type1"/>
    <property type="match status" value="1"/>
</dbReference>
<dbReference type="Gene3D" id="2.170.220.10">
    <property type="match status" value="1"/>
</dbReference>
<feature type="binding site" evidence="10">
    <location>
        <position position="903"/>
    </location>
    <ligand>
        <name>Zn(2+)</name>
        <dbReference type="ChEBI" id="CHEBI:29105"/>
    </ligand>
</feature>
<dbReference type="GO" id="GO:0008270">
    <property type="term" value="F:zinc ion binding"/>
    <property type="evidence" value="ECO:0007669"/>
    <property type="project" value="UniProtKB-UniRule"/>
</dbReference>
<dbReference type="InterPro" id="IPR023585">
    <property type="entry name" value="Ile-tRNA-ligase_type1"/>
</dbReference>
<dbReference type="Pfam" id="PF06827">
    <property type="entry name" value="zf-FPG_IleRS"/>
    <property type="match status" value="1"/>
</dbReference>
<dbReference type="AlphaFoldDB" id="A0A410P594"/>
<dbReference type="InterPro" id="IPR002301">
    <property type="entry name" value="Ile-tRNA-ligase"/>
</dbReference>
<feature type="short sequence motif" description="'KMSKS' region" evidence="10">
    <location>
        <begin position="608"/>
        <end position="612"/>
    </location>
</feature>
<sequence length="929" mass="106328">MDYKSTLNLPQTDFSMKANLSAREPETLARWEEMGLYGKIRRAFQGRELFILHDGPPYANGHIHIGHALNKILKDVIVRYKTLRGYDAPYIPGWDCHGLPVEHQLFKDLKKNKDQIDRVAFRMMAYDYAMKYVAIQRDEFKRLGIIGDWEHPYLTLDRKYEEAILKSFGRLVEEGYIYRGLKPVHWCFRCETALAEAEVEYENHESDSIYVKFELKNEEHAQNLGISFEGKKPPTICIWTTTPWTLIANVAVAVHPDMEYVLVDFKIGEHMIVARDLFETSLREKFESDGEPRVVKRFLGKELEGLVYRHPFGLREGRVVLADYVSREDGTGCVHTAPGHGQEDFMTGQKYHLDVVMPVDERGRFLPDVADFSGQRVFDANAGIIQKLSDLGYLKLASKITHTYPHCWRCKQPVIFRATQQWFLKIDHKGLRQDLLGVIRDQVAWVPASGRERISAMVENRPDWCLSRQRYWGVPIPAVVCRVCRNHILDARLIEKLAARVAAEGTDIWFKSDVAEFLPKDLRCACGSSAFDKSTDILDVWFDSGVSHQAVLKNAPGLKLPADLYLEGSDQHRGWFQASLIPSQAIDRQPPFKTVLTHGFVVDAQGRKMSKSLGNVISPQEIIKDFGADILRLWVLSSDYNEDVRISKEILNFTADAYRKIRNTARFILGNLNDFDPDADRLGRQELCDIDRWALSRLSQLVDGVTRAYDSYLFYHVFQKLFAFCNEEMSSVYLDILKDRLYTAGRRSKERRSAQTVIYDILDALTRMLAPVLPFTSEEIYRSMRHRKGEVAESVHLSSWPAFDGAETENGTNKDIDKILEIRPAVLKSLEEERTKGKIGSSLEAKVILTFKDKQASEVFFRFAQQLRYFFIVSCVELKTDASLGAPFAISVVHAEGKKCSRCWNYTQDTDVDAAYPGICGRCVQAIRG</sequence>
<dbReference type="GO" id="GO:0005829">
    <property type="term" value="C:cytosol"/>
    <property type="evidence" value="ECO:0007669"/>
    <property type="project" value="TreeGrafter"/>
</dbReference>
<dbReference type="FunFam" id="3.40.50.620:FF:000042">
    <property type="entry name" value="Isoleucine--tRNA ligase"/>
    <property type="match status" value="1"/>
</dbReference>
<keyword evidence="3 10" id="KW-0436">Ligase</keyword>
<dbReference type="InterPro" id="IPR002300">
    <property type="entry name" value="aa-tRNA-synth_Ia"/>
</dbReference>
<dbReference type="OrthoDB" id="9810365at2"/>
<keyword evidence="13" id="KW-1185">Reference proteome</keyword>
<evidence type="ECO:0000256" key="3">
    <source>
        <dbReference type="ARBA" id="ARBA00022598"/>
    </source>
</evidence>
<dbReference type="InterPro" id="IPR014729">
    <property type="entry name" value="Rossmann-like_a/b/a_fold"/>
</dbReference>
<keyword evidence="5 10" id="KW-0067">ATP-binding</keyword>
<dbReference type="Gene3D" id="3.40.50.620">
    <property type="entry name" value="HUPs"/>
    <property type="match status" value="2"/>
</dbReference>
<evidence type="ECO:0000256" key="8">
    <source>
        <dbReference type="ARBA" id="ARBA00025217"/>
    </source>
</evidence>
<dbReference type="InterPro" id="IPR001412">
    <property type="entry name" value="aa-tRNA-synth_I_CS"/>
</dbReference>
<feature type="binding site" evidence="10">
    <location>
        <position position="567"/>
    </location>
    <ligand>
        <name>L-isoleucyl-5'-AMP</name>
        <dbReference type="ChEBI" id="CHEBI:178002"/>
    </ligand>
</feature>
<dbReference type="PRINTS" id="PR00984">
    <property type="entry name" value="TRNASYNTHILE"/>
</dbReference>
<dbReference type="PROSITE" id="PS00178">
    <property type="entry name" value="AA_TRNA_LIGASE_I"/>
    <property type="match status" value="1"/>
</dbReference>
<dbReference type="InterPro" id="IPR050081">
    <property type="entry name" value="Ile-tRNA_ligase"/>
</dbReference>
<dbReference type="GO" id="GO:0002161">
    <property type="term" value="F:aminoacyl-tRNA deacylase activity"/>
    <property type="evidence" value="ECO:0007669"/>
    <property type="project" value="InterPro"/>
</dbReference>
<evidence type="ECO:0000256" key="6">
    <source>
        <dbReference type="ARBA" id="ARBA00022917"/>
    </source>
</evidence>
<dbReference type="InterPro" id="IPR004045">
    <property type="entry name" value="Glutathione_S-Trfase_N"/>
</dbReference>
<feature type="binding site" evidence="10">
    <location>
        <position position="923"/>
    </location>
    <ligand>
        <name>Zn(2+)</name>
        <dbReference type="ChEBI" id="CHEBI:29105"/>
    </ligand>
</feature>
<evidence type="ECO:0000256" key="9">
    <source>
        <dbReference type="ARBA" id="ARBA00048359"/>
    </source>
</evidence>
<comment type="similarity">
    <text evidence="1 10">Belongs to the class-I aminoacyl-tRNA synthetase family. IleS type 1 subfamily.</text>
</comment>
<keyword evidence="6 10" id="KW-0648">Protein biosynthesis</keyword>
<feature type="short sequence motif" description="'HIGH' region" evidence="10">
    <location>
        <begin position="57"/>
        <end position="67"/>
    </location>
</feature>
<evidence type="ECO:0000259" key="11">
    <source>
        <dbReference type="PROSITE" id="PS50404"/>
    </source>
</evidence>
<dbReference type="SUPFAM" id="SSF47323">
    <property type="entry name" value="Anticodon-binding domain of a subclass of class I aminoacyl-tRNA synthetases"/>
    <property type="match status" value="1"/>
</dbReference>
<accession>A0A410P594</accession>
<gene>
    <name evidence="10" type="primary">ileS</name>
    <name evidence="12" type="ORF">BU251_05700</name>
</gene>
<feature type="domain" description="GST N-terminal" evidence="11">
    <location>
        <begin position="174"/>
        <end position="285"/>
    </location>
</feature>
<dbReference type="Gene3D" id="1.10.730.20">
    <property type="match status" value="1"/>
</dbReference>
<dbReference type="PANTHER" id="PTHR42765">
    <property type="entry name" value="SOLEUCYL-TRNA SYNTHETASE"/>
    <property type="match status" value="1"/>
</dbReference>
<dbReference type="GO" id="GO:0006428">
    <property type="term" value="P:isoleucyl-tRNA aminoacylation"/>
    <property type="evidence" value="ECO:0007669"/>
    <property type="project" value="UniProtKB-UniRule"/>
</dbReference>
<dbReference type="InterPro" id="IPR009080">
    <property type="entry name" value="tRNAsynth_Ia_anticodon-bd"/>
</dbReference>
<dbReference type="KEGG" id="vai:BU251_05700"/>
<dbReference type="CDD" id="cd07960">
    <property type="entry name" value="Anticodon_Ia_Ile_BEm"/>
    <property type="match status" value="1"/>
</dbReference>
<evidence type="ECO:0000313" key="12">
    <source>
        <dbReference type="EMBL" id="QAT17258.1"/>
    </source>
</evidence>
<dbReference type="CDD" id="cd00818">
    <property type="entry name" value="IleRS_core"/>
    <property type="match status" value="1"/>
</dbReference>
<evidence type="ECO:0000256" key="7">
    <source>
        <dbReference type="ARBA" id="ARBA00023146"/>
    </source>
</evidence>
<comment type="cofactor">
    <cofactor evidence="10">
        <name>Zn(2+)</name>
        <dbReference type="ChEBI" id="CHEBI:29105"/>
    </cofactor>
    <text evidence="10">Binds 1 zinc ion per subunit.</text>
</comment>
<dbReference type="GO" id="GO:0004822">
    <property type="term" value="F:isoleucine-tRNA ligase activity"/>
    <property type="evidence" value="ECO:0007669"/>
    <property type="project" value="UniProtKB-UniRule"/>
</dbReference>
<keyword evidence="10" id="KW-0862">Zinc</keyword>
<dbReference type="GO" id="GO:0000049">
    <property type="term" value="F:tRNA binding"/>
    <property type="evidence" value="ECO:0007669"/>
    <property type="project" value="InterPro"/>
</dbReference>
<dbReference type="PANTHER" id="PTHR42765:SF1">
    <property type="entry name" value="ISOLEUCINE--TRNA LIGASE, MITOCHONDRIAL"/>
    <property type="match status" value="1"/>
</dbReference>
<evidence type="ECO:0000256" key="2">
    <source>
        <dbReference type="ARBA" id="ARBA00022490"/>
    </source>
</evidence>
<evidence type="ECO:0000256" key="1">
    <source>
        <dbReference type="ARBA" id="ARBA00006887"/>
    </source>
</evidence>
<proteinExistence type="inferred from homology"/>
<dbReference type="InterPro" id="IPR010663">
    <property type="entry name" value="Znf_FPG/IleRS"/>
</dbReference>
<evidence type="ECO:0000313" key="13">
    <source>
        <dbReference type="Proteomes" id="UP000287243"/>
    </source>
</evidence>
<dbReference type="Gene3D" id="1.10.10.830">
    <property type="entry name" value="Ile-tRNA synthetase CP2 domain-like"/>
    <property type="match status" value="1"/>
</dbReference>
<comment type="domain">
    <text evidence="10">IleRS has two distinct active sites: one for aminoacylation and one for editing. The misactivated valine is translocated from the active site to the editing site, which sterically excludes the correctly activated isoleucine. The single editing site contains two valyl binding pockets, one specific for each substrate (Val-AMP or Val-tRNA(Ile)).</text>
</comment>
<dbReference type="SUPFAM" id="SSF50677">
    <property type="entry name" value="ValRS/IleRS/LeuRS editing domain"/>
    <property type="match status" value="1"/>
</dbReference>
<reference evidence="12 13" key="1">
    <citation type="submission" date="2017-01" db="EMBL/GenBank/DDBJ databases">
        <title>First insights into the biology of 'candidatus Vampirococcus archaeovorus'.</title>
        <authorList>
            <person name="Kizina J."/>
            <person name="Jordan S."/>
            <person name="Stueber K."/>
            <person name="Reinhardt R."/>
            <person name="Harder J."/>
        </authorList>
    </citation>
    <scope>NUCLEOTIDE SEQUENCE [LARGE SCALE GENOMIC DNA]</scope>
    <source>
        <strain evidence="12 13">LiM</strain>
    </source>
</reference>
<dbReference type="InterPro" id="IPR013155">
    <property type="entry name" value="M/V/L/I-tRNA-synth_anticd-bd"/>
</dbReference>